<comment type="caution">
    <text evidence="1">The sequence shown here is derived from an EMBL/GenBank/DDBJ whole genome shotgun (WGS) entry which is preliminary data.</text>
</comment>
<name>A0A0M9BJY1_9BACL</name>
<dbReference type="AlphaFoldDB" id="A0A0M9BJY1"/>
<dbReference type="EMBL" id="LITU01000078">
    <property type="protein sequence ID" value="KOY13808.1"/>
    <property type="molecule type" value="Genomic_DNA"/>
</dbReference>
<protein>
    <submittedName>
        <fullName evidence="1">Uncharacterized protein</fullName>
    </submittedName>
</protein>
<proteinExistence type="predicted"/>
<gene>
    <name evidence="1" type="ORF">AMS66_25765</name>
</gene>
<organism evidence="1 2">
    <name type="scientific">Paenibacillus xylanivorans</name>
    <dbReference type="NCBI Taxonomy" id="1705561"/>
    <lineage>
        <taxon>Bacteria</taxon>
        <taxon>Bacillati</taxon>
        <taxon>Bacillota</taxon>
        <taxon>Bacilli</taxon>
        <taxon>Bacillales</taxon>
        <taxon>Paenibacillaceae</taxon>
        <taxon>Paenibacillus</taxon>
    </lineage>
</organism>
<reference evidence="1 2" key="1">
    <citation type="submission" date="2015-08" db="EMBL/GenBank/DDBJ databases">
        <title>Draft genome sequence of cellulolytic and xylanolytic Paenibacillus sp. A59, isolated from a decaying forest soil from Patagonia, Argentina.</title>
        <authorList>
            <person name="Ghio S."/>
            <person name="Caceres A.M."/>
            <person name="Talia P."/>
            <person name="Grasso D."/>
            <person name="Campos E."/>
        </authorList>
    </citation>
    <scope>NUCLEOTIDE SEQUENCE [LARGE SCALE GENOMIC DNA]</scope>
    <source>
        <strain evidence="1 2">A59</strain>
    </source>
</reference>
<evidence type="ECO:0000313" key="2">
    <source>
        <dbReference type="Proteomes" id="UP000037688"/>
    </source>
</evidence>
<accession>A0A0M9BJY1</accession>
<keyword evidence="2" id="KW-1185">Reference proteome</keyword>
<dbReference type="PATRIC" id="fig|1705561.3.peg.5408"/>
<dbReference type="Proteomes" id="UP000037688">
    <property type="component" value="Unassembled WGS sequence"/>
</dbReference>
<evidence type="ECO:0000313" key="1">
    <source>
        <dbReference type="EMBL" id="KOY13808.1"/>
    </source>
</evidence>
<sequence>MIRVLPLPVLRTVVKKLPYKFLCDTKAILASSMKIQGRSLKPLDLFKVFKRELCESHFVITFHIITII</sequence>